<name>A0ACC1XUC8_MELAZ</name>
<organism evidence="1 2">
    <name type="scientific">Melia azedarach</name>
    <name type="common">Chinaberry tree</name>
    <dbReference type="NCBI Taxonomy" id="155640"/>
    <lineage>
        <taxon>Eukaryota</taxon>
        <taxon>Viridiplantae</taxon>
        <taxon>Streptophyta</taxon>
        <taxon>Embryophyta</taxon>
        <taxon>Tracheophyta</taxon>
        <taxon>Spermatophyta</taxon>
        <taxon>Magnoliopsida</taxon>
        <taxon>eudicotyledons</taxon>
        <taxon>Gunneridae</taxon>
        <taxon>Pentapetalae</taxon>
        <taxon>rosids</taxon>
        <taxon>malvids</taxon>
        <taxon>Sapindales</taxon>
        <taxon>Meliaceae</taxon>
        <taxon>Melia</taxon>
    </lineage>
</organism>
<reference evidence="1 2" key="1">
    <citation type="journal article" date="2023" name="Science">
        <title>Complex scaffold remodeling in plant triterpene biosynthesis.</title>
        <authorList>
            <person name="De La Pena R."/>
            <person name="Hodgson H."/>
            <person name="Liu J.C."/>
            <person name="Stephenson M.J."/>
            <person name="Martin A.C."/>
            <person name="Owen C."/>
            <person name="Harkess A."/>
            <person name="Leebens-Mack J."/>
            <person name="Jimenez L.E."/>
            <person name="Osbourn A."/>
            <person name="Sattely E.S."/>
        </authorList>
    </citation>
    <scope>NUCLEOTIDE SEQUENCE [LARGE SCALE GENOMIC DNA]</scope>
    <source>
        <strain evidence="2">cv. JPN11</strain>
        <tissue evidence="1">Leaf</tissue>
    </source>
</reference>
<gene>
    <name evidence="1" type="ORF">OWV82_015942</name>
</gene>
<proteinExistence type="predicted"/>
<keyword evidence="2" id="KW-1185">Reference proteome</keyword>
<protein>
    <submittedName>
        <fullName evidence="1">General transcription factor 3C polypeptide 3</fullName>
    </submittedName>
</protein>
<comment type="caution">
    <text evidence="1">The sequence shown here is derived from an EMBL/GenBank/DDBJ whole genome shotgun (WGS) entry which is preliminary data.</text>
</comment>
<evidence type="ECO:0000313" key="2">
    <source>
        <dbReference type="Proteomes" id="UP001164539"/>
    </source>
</evidence>
<dbReference type="Proteomes" id="UP001164539">
    <property type="component" value="Chromosome 8"/>
</dbReference>
<accession>A0ACC1XUC8</accession>
<evidence type="ECO:0000313" key="1">
    <source>
        <dbReference type="EMBL" id="KAJ4713910.1"/>
    </source>
</evidence>
<dbReference type="EMBL" id="CM051401">
    <property type="protein sequence ID" value="KAJ4713910.1"/>
    <property type="molecule type" value="Genomic_DNA"/>
</dbReference>
<sequence length="962" mass="109516">MEEQEQEIEFQNDEEIAGENEHENEEEEEEEEEEGVGVGDGEEDEYVFRFKTGVNPLEWTESQTSGLKTYQQFERLEYEALADRKRKAVDVTHGEEDIAGTSIDAIMELINYGGYRRKSRKLNKKRGRRKGKKNKLSPEITKMLGEATLHYAHGSFEKAISVLKEVVRLSPNLPETYNTLGLVHTALANYKSAFDFYVIAAHLTPKDPALWKQLFTWAVEKGDTAQAMYYLRKAIRAEPKDISLRFHLASFYVEFGDYVRAAESYEQIQKICPSNAEAVKTGAQLFLKCGQTARSISILEEYVKCHPSEADLSVIDTLVAILIENNAHDKALQHIEHAQMVCALGKELPLKLKVKAGICHLQFGNIEKAEVHHGHILLLIVVQMFSSIKRIAYIVDYHVFHLISLIVLYFSSSKIQKGGREGEKPENKILFAALQLENACDHADLITEVADTFMTLEHYNSALKYYHILEANSRTDNGYLYLKLAECYASLKERAQAIMFFYKALNKLEDEIDARLRLSSLLLEDGKEDEAIALLSPPKISDPSSDKSNPWWLDEKIIMKLCHIYGAKGMPEDFVDTIFPLVCEALCVEALRQKVKVKKRLSKSDLQKRAQKFDNLQSDNLLCGIRPVASKSELLQAARAKKKIALMGEKKALARAAGIDWLSDDSDDESPQVLRESPLPNLLKNEEHQCLIVDLCKALASMQRYEEVSDIINLSMRLANNALSPEKKEELRSLGAKMAYDSSDPKHGFDSARYIVHQYPYSLAAWNCYYKVISRLGKTKHSKFLRYMRAKYKDCFPPIMISGHQFTMASHHQDAARDYLEAYKLSPENPLINLCVGTALINLALGFRLQNKHQCLAQGLAFLFNNLRLCDNSQEALYNIARAYHHVGLLSLAASYYEKVLATKEKDYPIPKQSDKNPERTESKEFGYCDLRREAAYNLHLIYKKSGAVDLARQLLRDYCTF</sequence>